<evidence type="ECO:0000256" key="1">
    <source>
        <dbReference type="SAM" id="MobiDB-lite"/>
    </source>
</evidence>
<dbReference type="EMBL" id="KE524705">
    <property type="protein sequence ID" value="KFB36090.1"/>
    <property type="molecule type" value="Genomic_DNA"/>
</dbReference>
<dbReference type="AlphaFoldDB" id="A0A084VDP6"/>
<keyword evidence="4" id="KW-1185">Reference proteome</keyword>
<evidence type="ECO:0000313" key="4">
    <source>
        <dbReference type="Proteomes" id="UP000030765"/>
    </source>
</evidence>
<dbReference type="EMBL" id="ATLV01011639">
    <property type="status" value="NOT_ANNOTATED_CDS"/>
    <property type="molecule type" value="Genomic_DNA"/>
</dbReference>
<name>A0A084VDP6_ANOSI</name>
<protein>
    <submittedName>
        <fullName evidence="2 3">Uncharacterized protein</fullName>
    </submittedName>
</protein>
<sequence length="114" mass="12818">MVPRRKRSEGNDTPRLRHRGFYSFTRVNLIKSSFVRLLCGLVRRATPKNDNGNSPFTWRSRSNGTAGAGVGRSDDPVCVCRVETASTTRSQQHYIGSLGAERIMRHVKVAYQAH</sequence>
<gene>
    <name evidence="2" type="ORF">ZHAS_00003124</name>
</gene>
<dbReference type="Proteomes" id="UP000030765">
    <property type="component" value="Unassembled WGS sequence"/>
</dbReference>
<feature type="compositionally biased region" description="Polar residues" evidence="1">
    <location>
        <begin position="48"/>
        <end position="65"/>
    </location>
</feature>
<organism evidence="2">
    <name type="scientific">Anopheles sinensis</name>
    <name type="common">Mosquito</name>
    <dbReference type="NCBI Taxonomy" id="74873"/>
    <lineage>
        <taxon>Eukaryota</taxon>
        <taxon>Metazoa</taxon>
        <taxon>Ecdysozoa</taxon>
        <taxon>Arthropoda</taxon>
        <taxon>Hexapoda</taxon>
        <taxon>Insecta</taxon>
        <taxon>Pterygota</taxon>
        <taxon>Neoptera</taxon>
        <taxon>Endopterygota</taxon>
        <taxon>Diptera</taxon>
        <taxon>Nematocera</taxon>
        <taxon>Culicoidea</taxon>
        <taxon>Culicidae</taxon>
        <taxon>Anophelinae</taxon>
        <taxon>Anopheles</taxon>
    </lineage>
</organism>
<reference evidence="3" key="2">
    <citation type="submission" date="2020-05" db="UniProtKB">
        <authorList>
            <consortium name="EnsemblMetazoa"/>
        </authorList>
    </citation>
    <scope>IDENTIFICATION</scope>
</reference>
<proteinExistence type="predicted"/>
<dbReference type="VEuPathDB" id="VectorBase:ASIC003124"/>
<evidence type="ECO:0000313" key="3">
    <source>
        <dbReference type="EnsemblMetazoa" id="ASIC003124-PA"/>
    </source>
</evidence>
<feature type="region of interest" description="Disordered" evidence="1">
    <location>
        <begin position="47"/>
        <end position="74"/>
    </location>
</feature>
<evidence type="ECO:0000313" key="2">
    <source>
        <dbReference type="EMBL" id="KFB36090.1"/>
    </source>
</evidence>
<accession>A0A084VDP6</accession>
<reference evidence="2 4" key="1">
    <citation type="journal article" date="2014" name="BMC Genomics">
        <title>Genome sequence of Anopheles sinensis provides insight into genetics basis of mosquito competence for malaria parasites.</title>
        <authorList>
            <person name="Zhou D."/>
            <person name="Zhang D."/>
            <person name="Ding G."/>
            <person name="Shi L."/>
            <person name="Hou Q."/>
            <person name="Ye Y."/>
            <person name="Xu Y."/>
            <person name="Zhou H."/>
            <person name="Xiong C."/>
            <person name="Li S."/>
            <person name="Yu J."/>
            <person name="Hong S."/>
            <person name="Yu X."/>
            <person name="Zou P."/>
            <person name="Chen C."/>
            <person name="Chang X."/>
            <person name="Wang W."/>
            <person name="Lv Y."/>
            <person name="Sun Y."/>
            <person name="Ma L."/>
            <person name="Shen B."/>
            <person name="Zhu C."/>
        </authorList>
    </citation>
    <scope>NUCLEOTIDE SEQUENCE [LARGE SCALE GENOMIC DNA]</scope>
</reference>
<dbReference type="EnsemblMetazoa" id="ASIC003124-RA">
    <property type="protein sequence ID" value="ASIC003124-PA"/>
    <property type="gene ID" value="ASIC003124"/>
</dbReference>